<accession>A0A915YKS2</accession>
<sequence length="147" mass="17219">MDKLILKKLGRYFKRIGVDYDTDQTRQALSFDVETPEGEWQCLVLVGSRKDARCGVGFYSTLPTVVPIPIRDLIALSLMSLNTDRLFGSFELDPDTGYLHFKTYIEFDYRNFSEKALEKNMLFNIEIMRRHMLKLTKMIHQRMANRA</sequence>
<dbReference type="KEGG" id="aup:AsAng_0056060"/>
<name>A0A915YKS2_9BACT</name>
<protein>
    <submittedName>
        <fullName evidence="1">YbjN domain-containing protein</fullName>
    </submittedName>
</protein>
<evidence type="ECO:0000313" key="2">
    <source>
        <dbReference type="Proteomes" id="UP001060919"/>
    </source>
</evidence>
<dbReference type="EMBL" id="AP026867">
    <property type="protein sequence ID" value="BDS14824.1"/>
    <property type="molecule type" value="Genomic_DNA"/>
</dbReference>
<dbReference type="Proteomes" id="UP001060919">
    <property type="component" value="Chromosome"/>
</dbReference>
<dbReference type="AlphaFoldDB" id="A0A915YKS2"/>
<reference evidence="1" key="1">
    <citation type="submission" date="2022-09" db="EMBL/GenBank/DDBJ databases">
        <title>Aureispira anguillicida sp. nov., isolated from Leptocephalus of Japanese eel Anguilla japonica.</title>
        <authorList>
            <person name="Yuasa K."/>
            <person name="Mekata T."/>
            <person name="Ikunari K."/>
        </authorList>
    </citation>
    <scope>NUCLEOTIDE SEQUENCE</scope>
    <source>
        <strain evidence="1">EL160426</strain>
    </source>
</reference>
<keyword evidence="2" id="KW-1185">Reference proteome</keyword>
<organism evidence="1 2">
    <name type="scientific">Aureispira anguillae</name>
    <dbReference type="NCBI Taxonomy" id="2864201"/>
    <lineage>
        <taxon>Bacteria</taxon>
        <taxon>Pseudomonadati</taxon>
        <taxon>Bacteroidota</taxon>
        <taxon>Saprospiria</taxon>
        <taxon>Saprospirales</taxon>
        <taxon>Saprospiraceae</taxon>
        <taxon>Aureispira</taxon>
    </lineage>
</organism>
<evidence type="ECO:0000313" key="1">
    <source>
        <dbReference type="EMBL" id="BDS14824.1"/>
    </source>
</evidence>
<gene>
    <name evidence="1" type="ORF">AsAng_0056060</name>
</gene>
<proteinExistence type="predicted"/>
<dbReference type="RefSeq" id="WP_264790031.1">
    <property type="nucleotide sequence ID" value="NZ_AP026867.1"/>
</dbReference>